<keyword evidence="1" id="KW-0472">Membrane</keyword>
<evidence type="ECO:0000256" key="1">
    <source>
        <dbReference type="SAM" id="Phobius"/>
    </source>
</evidence>
<keyword evidence="1" id="KW-1133">Transmembrane helix</keyword>
<accession>A0A8D8AGF8</accession>
<feature type="transmembrane region" description="Helical" evidence="1">
    <location>
        <begin position="7"/>
        <end position="26"/>
    </location>
</feature>
<feature type="transmembrane region" description="Helical" evidence="1">
    <location>
        <begin position="99"/>
        <end position="118"/>
    </location>
</feature>
<proteinExistence type="predicted"/>
<sequence length="146" mass="15795">MLATRFWVRMIGAATLAVVTGCWWTTIGSCFTTLVGTLTIIGSTDTNCCCCWGSHFSNPESSCSISSDGSFSEFRNGDVVESGDACCPSQLYWLRNSSFIIFISFSSFSWYMSAISLINSSSLKTSMVDGNSLQPPPALPIFAFPT</sequence>
<name>A0A8D8AGF8_CULPI</name>
<organism evidence="2">
    <name type="scientific">Culex pipiens</name>
    <name type="common">House mosquito</name>
    <dbReference type="NCBI Taxonomy" id="7175"/>
    <lineage>
        <taxon>Eukaryota</taxon>
        <taxon>Metazoa</taxon>
        <taxon>Ecdysozoa</taxon>
        <taxon>Arthropoda</taxon>
        <taxon>Hexapoda</taxon>
        <taxon>Insecta</taxon>
        <taxon>Pterygota</taxon>
        <taxon>Neoptera</taxon>
        <taxon>Endopterygota</taxon>
        <taxon>Diptera</taxon>
        <taxon>Nematocera</taxon>
        <taxon>Culicoidea</taxon>
        <taxon>Culicidae</taxon>
        <taxon>Culicinae</taxon>
        <taxon>Culicini</taxon>
        <taxon>Culex</taxon>
        <taxon>Culex</taxon>
    </lineage>
</organism>
<keyword evidence="1" id="KW-0812">Transmembrane</keyword>
<reference evidence="2" key="1">
    <citation type="submission" date="2021-05" db="EMBL/GenBank/DDBJ databases">
        <authorList>
            <person name="Alioto T."/>
            <person name="Alioto T."/>
            <person name="Gomez Garrido J."/>
        </authorList>
    </citation>
    <scope>NUCLEOTIDE SEQUENCE</scope>
</reference>
<protein>
    <submittedName>
        <fullName evidence="2">(northern house mosquito) hypothetical protein</fullName>
    </submittedName>
</protein>
<dbReference type="AlphaFoldDB" id="A0A8D8AGF8"/>
<evidence type="ECO:0000313" key="2">
    <source>
        <dbReference type="EMBL" id="CAG6456669.1"/>
    </source>
</evidence>
<dbReference type="PROSITE" id="PS51257">
    <property type="entry name" value="PROKAR_LIPOPROTEIN"/>
    <property type="match status" value="1"/>
</dbReference>
<dbReference type="EMBL" id="HBUE01031605">
    <property type="protein sequence ID" value="CAG6456669.1"/>
    <property type="molecule type" value="Transcribed_RNA"/>
</dbReference>